<dbReference type="Proteomes" id="UP000070080">
    <property type="component" value="Unassembled WGS sequence"/>
</dbReference>
<evidence type="ECO:0000259" key="2">
    <source>
        <dbReference type="Pfam" id="PF01728"/>
    </source>
</evidence>
<proteinExistence type="predicted"/>
<dbReference type="EMBL" id="LSCV01000044">
    <property type="protein sequence ID" value="KXB39019.1"/>
    <property type="molecule type" value="Genomic_DNA"/>
</dbReference>
<evidence type="ECO:0000256" key="1">
    <source>
        <dbReference type="SAM" id="MobiDB-lite"/>
    </source>
</evidence>
<dbReference type="Gene3D" id="3.40.50.150">
    <property type="entry name" value="Vaccinia Virus protein VP39"/>
    <property type="match status" value="1"/>
</dbReference>
<dbReference type="Pfam" id="PF01728">
    <property type="entry name" value="FtsJ"/>
    <property type="match status" value="1"/>
</dbReference>
<feature type="region of interest" description="Disordered" evidence="1">
    <location>
        <begin position="143"/>
        <end position="166"/>
    </location>
</feature>
<dbReference type="InterPro" id="IPR029063">
    <property type="entry name" value="SAM-dependent_MTases_sf"/>
</dbReference>
<dbReference type="RefSeq" id="WP_066714975.1">
    <property type="nucleotide sequence ID" value="NZ_CP118869.1"/>
</dbReference>
<dbReference type="SUPFAM" id="SSF53335">
    <property type="entry name" value="S-adenosyl-L-methionine-dependent methyltransferases"/>
    <property type="match status" value="1"/>
</dbReference>
<protein>
    <recommendedName>
        <fullName evidence="2">Ribosomal RNA methyltransferase FtsJ domain-containing protein</fullName>
    </recommendedName>
</protein>
<dbReference type="GO" id="GO:0008168">
    <property type="term" value="F:methyltransferase activity"/>
    <property type="evidence" value="ECO:0007669"/>
    <property type="project" value="InterPro"/>
</dbReference>
<dbReference type="GO" id="GO:0032259">
    <property type="term" value="P:methylation"/>
    <property type="evidence" value="ECO:0007669"/>
    <property type="project" value="InterPro"/>
</dbReference>
<dbReference type="AlphaFoldDB" id="A0A133Y741"/>
<evidence type="ECO:0000313" key="4">
    <source>
        <dbReference type="Proteomes" id="UP000070080"/>
    </source>
</evidence>
<feature type="domain" description="Ribosomal RNA methyltransferase FtsJ" evidence="2">
    <location>
        <begin position="323"/>
        <end position="435"/>
    </location>
</feature>
<feature type="compositionally biased region" description="Polar residues" evidence="1">
    <location>
        <begin position="155"/>
        <end position="164"/>
    </location>
</feature>
<sequence>MSDAKIAAENNMTSFNLAIVSQNSLKKQAFTQACLLLTAKLPTIKVNLVAELAQSATSARSISVLALDYAQLNSSTNVSRETFKQQLLSLFQANSWKTCFILQVLPLDIFIQNVDLANLNLQLSAFFKANQASPMLNASASDNAKVADKSESTRTAEITSNSAIEATETTGATETAKVVETAKFSPVHRASLLNCKSDLARNEHLELREMLAKFVHTEPLNVLYFGNCFCLTLGNLSFSIHRSPYLLDLWPKSNSKDENSVSRAKYKLLELADRLANSEQAAELDKEKEHNLASFLCKQADETQLESIRTQYKQLPKNIYQTIKIWQTAPHLAFDLGAAPGGWTEVLLNYNYQVIAIDPQHLKITAKANLWHFQALSDQFLEMAKANNFALAKANLLVNDMKMFFRPSLALAAAFLPYLTNDAIIIQTIKLSKTESYFKQIKDIKRYLEHALPKCKLEFVRQLSVNRSELTLVLSKITG</sequence>
<keyword evidence="4" id="KW-1185">Reference proteome</keyword>
<dbReference type="PANTHER" id="PTHR37524">
    <property type="entry name" value="RIBOSOMAL RNA LARGE SUBUNIT METHYLTRANSFERASE M"/>
    <property type="match status" value="1"/>
</dbReference>
<evidence type="ECO:0000313" key="3">
    <source>
        <dbReference type="EMBL" id="KXB39019.1"/>
    </source>
</evidence>
<dbReference type="PANTHER" id="PTHR37524:SF2">
    <property type="entry name" value="RIBOSOMAL RNA METHYLTRANSFERASE FTSJ DOMAIN-CONTAINING PROTEIN"/>
    <property type="match status" value="1"/>
</dbReference>
<gene>
    <name evidence="3" type="ORF">HMPREF1872_01341</name>
</gene>
<accession>A0A133Y741</accession>
<reference evidence="4" key="1">
    <citation type="submission" date="2016-01" db="EMBL/GenBank/DDBJ databases">
        <authorList>
            <person name="Mitreva M."/>
            <person name="Pepin K.H."/>
            <person name="Mihindukulasuriya K.A."/>
            <person name="Fulton R."/>
            <person name="Fronick C."/>
            <person name="O'Laughlin M."/>
            <person name="Miner T."/>
            <person name="Herter B."/>
            <person name="Rosa B.A."/>
            <person name="Cordes M."/>
            <person name="Tomlinson C."/>
            <person name="Wollam A."/>
            <person name="Palsikar V.B."/>
            <person name="Mardis E.R."/>
            <person name="Wilson R.K."/>
        </authorList>
    </citation>
    <scope>NUCLEOTIDE SEQUENCE [LARGE SCALE GENOMIC DNA]</scope>
    <source>
        <strain evidence="4">KA00274</strain>
    </source>
</reference>
<feature type="compositionally biased region" description="Basic and acidic residues" evidence="1">
    <location>
        <begin position="145"/>
        <end position="154"/>
    </location>
</feature>
<comment type="caution">
    <text evidence="3">The sequence shown here is derived from an EMBL/GenBank/DDBJ whole genome shotgun (WGS) entry which is preliminary data.</text>
</comment>
<name>A0A133Y741_9FIRM</name>
<organism evidence="3 4">
    <name type="scientific">Amygdalobacter nucleatus</name>
    <dbReference type="NCBI Taxonomy" id="3029274"/>
    <lineage>
        <taxon>Bacteria</taxon>
        <taxon>Bacillati</taxon>
        <taxon>Bacillota</taxon>
        <taxon>Clostridia</taxon>
        <taxon>Eubacteriales</taxon>
        <taxon>Oscillospiraceae</taxon>
        <taxon>Amygdalobacter</taxon>
    </lineage>
</organism>
<dbReference type="InterPro" id="IPR002877">
    <property type="entry name" value="RNA_MeTrfase_FtsJ_dom"/>
</dbReference>
<dbReference type="OrthoDB" id="154490at2"/>